<accession>A0A348AMQ9</accession>
<dbReference type="AlphaFoldDB" id="A0A348AMQ9"/>
<evidence type="ECO:0000256" key="2">
    <source>
        <dbReference type="ARBA" id="ARBA00016664"/>
    </source>
</evidence>
<dbReference type="SUPFAM" id="SSF54211">
    <property type="entry name" value="Ribosomal protein S5 domain 2-like"/>
    <property type="match status" value="2"/>
</dbReference>
<dbReference type="GO" id="GO:0000105">
    <property type="term" value="P:L-histidine biosynthetic process"/>
    <property type="evidence" value="ECO:0007669"/>
    <property type="project" value="UniProtKB-UniRule"/>
</dbReference>
<keyword evidence="5 6" id="KW-0456">Lyase</keyword>
<dbReference type="NCBIfam" id="NF002111">
    <property type="entry name" value="PRK00951.2-1"/>
    <property type="match status" value="1"/>
</dbReference>
<dbReference type="NCBIfam" id="NF002114">
    <property type="entry name" value="PRK00951.2-4"/>
    <property type="match status" value="1"/>
</dbReference>
<dbReference type="UniPathway" id="UPA00031">
    <property type="reaction ID" value="UER00011"/>
</dbReference>
<dbReference type="Gene3D" id="3.30.230.40">
    <property type="entry name" value="Imidazole glycerol phosphate dehydratase, domain 1"/>
    <property type="match status" value="2"/>
</dbReference>
<comment type="catalytic activity">
    <reaction evidence="6 7">
        <text>D-erythro-1-(imidazol-4-yl)glycerol 3-phosphate = 3-(imidazol-4-yl)-2-oxopropyl phosphate + H2O</text>
        <dbReference type="Rhea" id="RHEA:11040"/>
        <dbReference type="ChEBI" id="CHEBI:15377"/>
        <dbReference type="ChEBI" id="CHEBI:57766"/>
        <dbReference type="ChEBI" id="CHEBI:58278"/>
        <dbReference type="EC" id="4.2.1.19"/>
    </reaction>
</comment>
<dbReference type="PANTHER" id="PTHR23133:SF2">
    <property type="entry name" value="IMIDAZOLEGLYCEROL-PHOSPHATE DEHYDRATASE"/>
    <property type="match status" value="1"/>
</dbReference>
<keyword evidence="6" id="KW-0963">Cytoplasm</keyword>
<evidence type="ECO:0000256" key="1">
    <source>
        <dbReference type="ARBA" id="ARBA00005047"/>
    </source>
</evidence>
<dbReference type="NCBIfam" id="NF002115">
    <property type="entry name" value="PRK00951.2-5"/>
    <property type="match status" value="1"/>
</dbReference>
<keyword evidence="9" id="KW-1185">Reference proteome</keyword>
<keyword evidence="4 6" id="KW-0368">Histidine biosynthesis</keyword>
<reference evidence="8 9" key="1">
    <citation type="journal article" date="2018" name="Int. J. Syst. Evol. Microbiol.">
        <title>Methylomusa anaerophila gen. nov., sp. nov., an anaerobic methanol-utilizing bacterium isolated from a microbial fuel cell.</title>
        <authorList>
            <person name="Amano N."/>
            <person name="Yamamuro A."/>
            <person name="Miyahara M."/>
            <person name="Kouzuma A."/>
            <person name="Abe T."/>
            <person name="Watanabe K."/>
        </authorList>
    </citation>
    <scope>NUCLEOTIDE SEQUENCE [LARGE SCALE GENOMIC DNA]</scope>
    <source>
        <strain evidence="8 9">MMFC1</strain>
    </source>
</reference>
<gene>
    <name evidence="6 8" type="primary">hisB</name>
    <name evidence="8" type="ORF">MAMMFC1_03050</name>
</gene>
<dbReference type="PROSITE" id="PS00955">
    <property type="entry name" value="IGP_DEHYDRATASE_2"/>
    <property type="match status" value="1"/>
</dbReference>
<dbReference type="GO" id="GO:0005737">
    <property type="term" value="C:cytoplasm"/>
    <property type="evidence" value="ECO:0007669"/>
    <property type="project" value="UniProtKB-SubCell"/>
</dbReference>
<name>A0A348AMQ9_9FIRM</name>
<dbReference type="HAMAP" id="MF_00076">
    <property type="entry name" value="HisB"/>
    <property type="match status" value="1"/>
</dbReference>
<dbReference type="EC" id="4.2.1.19" evidence="6 7"/>
<dbReference type="Proteomes" id="UP000276437">
    <property type="component" value="Chromosome"/>
</dbReference>
<dbReference type="GO" id="GO:0004424">
    <property type="term" value="F:imidazoleglycerol-phosphate dehydratase activity"/>
    <property type="evidence" value="ECO:0007669"/>
    <property type="project" value="UniProtKB-UniRule"/>
</dbReference>
<dbReference type="InterPro" id="IPR000807">
    <property type="entry name" value="ImidazoleglycerolP_deHydtase"/>
</dbReference>
<keyword evidence="3 6" id="KW-0028">Amino-acid biosynthesis</keyword>
<protein>
    <recommendedName>
        <fullName evidence="2 6">Imidazoleglycerol-phosphate dehydratase</fullName>
        <shortName evidence="6">IGPD</shortName>
        <ecNumber evidence="6 7">4.2.1.19</ecNumber>
    </recommendedName>
</protein>
<dbReference type="NCBIfam" id="NF002116">
    <property type="entry name" value="PRK00951.2-6"/>
    <property type="match status" value="1"/>
</dbReference>
<dbReference type="FunFam" id="3.30.230.40:FF:000001">
    <property type="entry name" value="Imidazoleglycerol-phosphate dehydratase HisB"/>
    <property type="match status" value="1"/>
</dbReference>
<dbReference type="PROSITE" id="PS00954">
    <property type="entry name" value="IGP_DEHYDRATASE_1"/>
    <property type="match status" value="1"/>
</dbReference>
<dbReference type="InterPro" id="IPR020568">
    <property type="entry name" value="Ribosomal_Su5_D2-typ_SF"/>
</dbReference>
<evidence type="ECO:0000313" key="9">
    <source>
        <dbReference type="Proteomes" id="UP000276437"/>
    </source>
</evidence>
<dbReference type="FunFam" id="3.30.230.40:FF:000003">
    <property type="entry name" value="Imidazoleglycerol-phosphate dehydratase HisB"/>
    <property type="match status" value="1"/>
</dbReference>
<sequence>MKRMASIERNTIETKIKASLSIDGAGQSSVATGIGFFDHMLILFARHGLFDLTMEIDGDFNVDGHHSVEDAGIVLGKALAKALGDRAGIKRYGTAFVPMDEALAMVSLDISGRPYLVFEATMPSERVGQFESELVEEFLRAFATHAGLTLHVRLLSGKNTHHIIEAIFKGLGQALDEATRVDERIAGVMSTKGKLD</sequence>
<dbReference type="InterPro" id="IPR038494">
    <property type="entry name" value="IGPD_sf"/>
</dbReference>
<dbReference type="KEGG" id="mana:MAMMFC1_03050"/>
<proteinExistence type="inferred from homology"/>
<evidence type="ECO:0000256" key="7">
    <source>
        <dbReference type="RuleBase" id="RU000599"/>
    </source>
</evidence>
<dbReference type="Pfam" id="PF00475">
    <property type="entry name" value="IGPD"/>
    <property type="match status" value="1"/>
</dbReference>
<dbReference type="CDD" id="cd07914">
    <property type="entry name" value="IGPD"/>
    <property type="match status" value="1"/>
</dbReference>
<evidence type="ECO:0000256" key="3">
    <source>
        <dbReference type="ARBA" id="ARBA00022605"/>
    </source>
</evidence>
<dbReference type="RefSeq" id="WP_126309255.1">
    <property type="nucleotide sequence ID" value="NZ_AP018449.1"/>
</dbReference>
<dbReference type="PANTHER" id="PTHR23133">
    <property type="entry name" value="IMIDAZOLEGLYCEROL-PHOSPHATE DEHYDRATASE HIS7"/>
    <property type="match status" value="1"/>
</dbReference>
<dbReference type="OrthoDB" id="9790411at2"/>
<comment type="similarity">
    <text evidence="6 7">Belongs to the imidazoleglycerol-phosphate dehydratase family.</text>
</comment>
<comment type="subcellular location">
    <subcellularLocation>
        <location evidence="6 7">Cytoplasm</location>
    </subcellularLocation>
</comment>
<dbReference type="EMBL" id="AP018449">
    <property type="protein sequence ID" value="BBB92357.1"/>
    <property type="molecule type" value="Genomic_DNA"/>
</dbReference>
<evidence type="ECO:0000256" key="4">
    <source>
        <dbReference type="ARBA" id="ARBA00023102"/>
    </source>
</evidence>
<evidence type="ECO:0000256" key="6">
    <source>
        <dbReference type="HAMAP-Rule" id="MF_00076"/>
    </source>
</evidence>
<evidence type="ECO:0000256" key="5">
    <source>
        <dbReference type="ARBA" id="ARBA00023239"/>
    </source>
</evidence>
<comment type="pathway">
    <text evidence="1 6 7">Amino-acid biosynthesis; L-histidine biosynthesis; L-histidine from 5-phospho-alpha-D-ribose 1-diphosphate: step 6/9.</text>
</comment>
<evidence type="ECO:0000313" key="8">
    <source>
        <dbReference type="EMBL" id="BBB92357.1"/>
    </source>
</evidence>
<organism evidence="8 9">
    <name type="scientific">Methylomusa anaerophila</name>
    <dbReference type="NCBI Taxonomy" id="1930071"/>
    <lineage>
        <taxon>Bacteria</taxon>
        <taxon>Bacillati</taxon>
        <taxon>Bacillota</taxon>
        <taxon>Negativicutes</taxon>
        <taxon>Selenomonadales</taxon>
        <taxon>Sporomusaceae</taxon>
        <taxon>Methylomusa</taxon>
    </lineage>
</organism>
<dbReference type="InterPro" id="IPR020565">
    <property type="entry name" value="ImidazoleglycerP_deHydtase_CS"/>
</dbReference>